<dbReference type="Proteomes" id="UP001150907">
    <property type="component" value="Unassembled WGS sequence"/>
</dbReference>
<feature type="domain" description="Protein kinase" evidence="5">
    <location>
        <begin position="400"/>
        <end position="702"/>
    </location>
</feature>
<dbReference type="GO" id="GO:0005737">
    <property type="term" value="C:cytoplasm"/>
    <property type="evidence" value="ECO:0007669"/>
    <property type="project" value="TreeGrafter"/>
</dbReference>
<evidence type="ECO:0000313" key="6">
    <source>
        <dbReference type="EMBL" id="KAJ2001353.1"/>
    </source>
</evidence>
<feature type="compositionally biased region" description="Polar residues" evidence="4">
    <location>
        <begin position="936"/>
        <end position="946"/>
    </location>
</feature>
<name>A0A9W8B9W7_9FUNG</name>
<feature type="compositionally biased region" description="Low complexity" evidence="4">
    <location>
        <begin position="1111"/>
        <end position="1127"/>
    </location>
</feature>
<dbReference type="Gene3D" id="1.10.510.10">
    <property type="entry name" value="Transferase(Phosphotransferase) domain 1"/>
    <property type="match status" value="1"/>
</dbReference>
<evidence type="ECO:0000259" key="5">
    <source>
        <dbReference type="PROSITE" id="PS50011"/>
    </source>
</evidence>
<feature type="region of interest" description="Disordered" evidence="4">
    <location>
        <begin position="906"/>
        <end position="992"/>
    </location>
</feature>
<reference evidence="6" key="1">
    <citation type="submission" date="2022-07" db="EMBL/GenBank/DDBJ databases">
        <title>Phylogenomic reconstructions and comparative analyses of Kickxellomycotina fungi.</title>
        <authorList>
            <person name="Reynolds N.K."/>
            <person name="Stajich J.E."/>
            <person name="Barry K."/>
            <person name="Grigoriev I.V."/>
            <person name="Crous P."/>
            <person name="Smith M.E."/>
        </authorList>
    </citation>
    <scope>NUCLEOTIDE SEQUENCE</scope>
    <source>
        <strain evidence="6">IMI 214461</strain>
    </source>
</reference>
<keyword evidence="6" id="KW-0808">Transferase</keyword>
<dbReference type="PROSITE" id="PS00108">
    <property type="entry name" value="PROTEIN_KINASE_ST"/>
    <property type="match status" value="1"/>
</dbReference>
<feature type="region of interest" description="Disordered" evidence="4">
    <location>
        <begin position="75"/>
        <end position="115"/>
    </location>
</feature>
<dbReference type="GO" id="GO:0005524">
    <property type="term" value="F:ATP binding"/>
    <property type="evidence" value="ECO:0007669"/>
    <property type="project" value="UniProtKB-UniRule"/>
</dbReference>
<proteinExistence type="predicted"/>
<organism evidence="6 7">
    <name type="scientific">Coemansia thaxteri</name>
    <dbReference type="NCBI Taxonomy" id="2663907"/>
    <lineage>
        <taxon>Eukaryota</taxon>
        <taxon>Fungi</taxon>
        <taxon>Fungi incertae sedis</taxon>
        <taxon>Zoopagomycota</taxon>
        <taxon>Kickxellomycotina</taxon>
        <taxon>Kickxellomycetes</taxon>
        <taxon>Kickxellales</taxon>
        <taxon>Kickxellaceae</taxon>
        <taxon>Coemansia</taxon>
    </lineage>
</organism>
<keyword evidence="1 3" id="KW-0547">Nucleotide-binding</keyword>
<dbReference type="InterPro" id="IPR011009">
    <property type="entry name" value="Kinase-like_dom_sf"/>
</dbReference>
<dbReference type="SUPFAM" id="SSF56112">
    <property type="entry name" value="Protein kinase-like (PK-like)"/>
    <property type="match status" value="1"/>
</dbReference>
<dbReference type="PROSITE" id="PS00107">
    <property type="entry name" value="PROTEIN_KINASE_ATP"/>
    <property type="match status" value="1"/>
</dbReference>
<comment type="caution">
    <text evidence="6">The sequence shown here is derived from an EMBL/GenBank/DDBJ whole genome shotgun (WGS) entry which is preliminary data.</text>
</comment>
<keyword evidence="6" id="KW-0418">Kinase</keyword>
<feature type="binding site" evidence="3">
    <location>
        <position position="429"/>
    </location>
    <ligand>
        <name>ATP</name>
        <dbReference type="ChEBI" id="CHEBI:30616"/>
    </ligand>
</feature>
<dbReference type="Pfam" id="PF00069">
    <property type="entry name" value="Pkinase"/>
    <property type="match status" value="1"/>
</dbReference>
<gene>
    <name evidence="6" type="primary">KIN2_1</name>
    <name evidence="6" type="ORF">H4R26_004172</name>
</gene>
<dbReference type="SMART" id="SM00220">
    <property type="entry name" value="S_TKc"/>
    <property type="match status" value="1"/>
</dbReference>
<dbReference type="EC" id="2.7.11.1" evidence="6"/>
<protein>
    <submittedName>
        <fullName evidence="6">Serine/threonine-protein kinase</fullName>
        <ecNumber evidence="6">2.7.11.1</ecNumber>
    </submittedName>
</protein>
<sequence>MDADPSPSPPPALLFTNNVGDNDADIVDELGAQLEFSLNLSMIERVQQRNTEAPPRVQSTGVKQKSFRHLISSHVRRVDNSSEHKKKKKEPSTADQISDDAFKLPPLPRLPSPLASFGTELQWTSANTEGPADILASNNDADPVLPSESVDEQPQALMRQLRRRWSSSMGGGTPQPPPRPPLQRQRSLMFQPVLDVAAVGALIDNIGDQGPQSAPPPSLSAAKEHGASPGPSTTGAKARLMGSLRRATTVIASNRHKIRLLKRRPSAGSTIGIRVIETVQPDENADDNAGGNAVEQLPIEVAKEPLPLLPADPFADASSGAQTSPQPAVVRRAGTLNISMLKQPAPNHTAALKRAPTHHGQLQQPVPSSDSAMPGFAPIAVSLKSSRSRQFLLNTPLGEFEVERTLGQGSYGKVKLMRSALTGEQFAVKIIKRYPPHKHRRGHAEYRKAKTLDRRVVREANLSAILGQLHPHIVPLHAFRVTDTHFYLFYAYVSGVTLAERVGGGGLTETEARAVFRPVVETIRFCHQYSVIHRDIKLENVLIDYADEGNDARALLLHQHKDKNLSGNNSDLAAVDYRSASVFDGRVKIIDFGLANFFDGTSLMDTFCGSLPYTAPEILRGDAYVGPEIDVWSLGVLLYVMLTGQFPFEDPAQIKNFDKIMAGDFPLRPSMGRALQDLLVKMLEPNSARRITMQGVLQHEWLADAAPGACCAHHHSHALLADPVHGRRTLLLPGPVVDRAVAREVATCLDRSLDEVTRLLDAAMATAVPAVSPPSTSSGAARHHWPAAALAAQGGTLVEVPNSPVVSVYTLVLQQISMRKYYHELPATEPPCNSSSGGGGISSASTGSIMAYAYGNGGLRDMVEMTPPPLRSSATARSYSLVDRLALQFSHLMSVTGSLIGNHNNNSTVTAAKPPNQSHVAGLANSLVPGPAYMQPLSTGQPQTSTGRKRRLRNSWNSHNTHRHQQRDNIEVPSASSSQLTNRHQPLPPASEPRIRCLGALEELHERIALPSELSSLAIEEVLGLISSLLKMHEIRHTFVETQRMPMHKALDSSSFPLKTMAAMVSSAYISQQPALLPEQQQPQPPQPQHSGGLRSMFYGMFSKTLPSLPTAAATTANPPHTPAASNGRGVSRRRLTQLRGRVRASKLQNSIPHIVHPHLSEAASASHYHHQQQPRQQQPVQQLARAEMPEIKTTVPVKYATAVILAQYSPSLNRWRETEVVEYYSCSVRIELVRITSVATIRNPHLRYALLVDRMTGHKGKFSLFRMFLLRIVAALPAMIPEKFEPRPAADPHIT</sequence>
<dbReference type="GO" id="GO:0035556">
    <property type="term" value="P:intracellular signal transduction"/>
    <property type="evidence" value="ECO:0007669"/>
    <property type="project" value="TreeGrafter"/>
</dbReference>
<feature type="region of interest" description="Disordered" evidence="4">
    <location>
        <begin position="1111"/>
        <end position="1133"/>
    </location>
</feature>
<evidence type="ECO:0000256" key="1">
    <source>
        <dbReference type="ARBA" id="ARBA00022741"/>
    </source>
</evidence>
<evidence type="ECO:0000256" key="4">
    <source>
        <dbReference type="SAM" id="MobiDB-lite"/>
    </source>
</evidence>
<dbReference type="InterPro" id="IPR000719">
    <property type="entry name" value="Prot_kinase_dom"/>
</dbReference>
<dbReference type="InterPro" id="IPR017441">
    <property type="entry name" value="Protein_kinase_ATP_BS"/>
</dbReference>
<evidence type="ECO:0000256" key="2">
    <source>
        <dbReference type="ARBA" id="ARBA00022840"/>
    </source>
</evidence>
<dbReference type="EMBL" id="JANBQF010000417">
    <property type="protein sequence ID" value="KAJ2001353.1"/>
    <property type="molecule type" value="Genomic_DNA"/>
</dbReference>
<feature type="non-terminal residue" evidence="6">
    <location>
        <position position="1296"/>
    </location>
</feature>
<evidence type="ECO:0000313" key="7">
    <source>
        <dbReference type="Proteomes" id="UP001150907"/>
    </source>
</evidence>
<dbReference type="InterPro" id="IPR008271">
    <property type="entry name" value="Ser/Thr_kinase_AS"/>
</dbReference>
<keyword evidence="7" id="KW-1185">Reference proteome</keyword>
<dbReference type="PANTHER" id="PTHR24346">
    <property type="entry name" value="MAP/MICROTUBULE AFFINITY-REGULATING KINASE"/>
    <property type="match status" value="1"/>
</dbReference>
<evidence type="ECO:0000256" key="3">
    <source>
        <dbReference type="PROSITE-ProRule" id="PRU10141"/>
    </source>
</evidence>
<feature type="region of interest" description="Disordered" evidence="4">
    <location>
        <begin position="207"/>
        <end position="237"/>
    </location>
</feature>
<feature type="region of interest" description="Disordered" evidence="4">
    <location>
        <begin position="130"/>
        <end position="157"/>
    </location>
</feature>
<dbReference type="PROSITE" id="PS50011">
    <property type="entry name" value="PROTEIN_KINASE_DOM"/>
    <property type="match status" value="1"/>
</dbReference>
<dbReference type="PANTHER" id="PTHR24346:SF30">
    <property type="entry name" value="MATERNAL EMBRYONIC LEUCINE ZIPPER KINASE"/>
    <property type="match status" value="1"/>
</dbReference>
<dbReference type="OrthoDB" id="942095at2759"/>
<dbReference type="GO" id="GO:0004674">
    <property type="term" value="F:protein serine/threonine kinase activity"/>
    <property type="evidence" value="ECO:0007669"/>
    <property type="project" value="UniProtKB-EC"/>
</dbReference>
<feature type="compositionally biased region" description="Polar residues" evidence="4">
    <location>
        <begin position="906"/>
        <end position="919"/>
    </location>
</feature>
<keyword evidence="2 3" id="KW-0067">ATP-binding</keyword>
<feature type="compositionally biased region" description="Polar residues" evidence="4">
    <location>
        <begin position="974"/>
        <end position="984"/>
    </location>
</feature>
<accession>A0A9W8B9W7</accession>